<name>A6W8S7_KINRD</name>
<dbReference type="HOGENOM" id="CLU_1093174_0_0_11"/>
<reference evidence="3" key="1">
    <citation type="journal article" date="2008" name="PLoS ONE">
        <title>Survival in nuclear waste, extreme resistance, and potential applications gleaned from the genome sequence of Kineococcus radiotolerans SRS30216.</title>
        <authorList>
            <person name="Bagwell C.E."/>
            <person name="Bhat S."/>
            <person name="Hawkins G.M."/>
            <person name="Smith B.W."/>
            <person name="Biswas T."/>
            <person name="Hoover T.R."/>
            <person name="Saunders E."/>
            <person name="Han C.S."/>
            <person name="Tsodikov O.V."/>
            <person name="Shimkets L.J."/>
        </authorList>
    </citation>
    <scope>NUCLEOTIDE SEQUENCE [LARGE SCALE GENOMIC DNA]</scope>
    <source>
        <strain evidence="3">ATCC BAA-149 / DSM 14245 / SRS30216</strain>
    </source>
</reference>
<protein>
    <submittedName>
        <fullName evidence="2">Uncharacterized protein</fullName>
    </submittedName>
</protein>
<evidence type="ECO:0000256" key="1">
    <source>
        <dbReference type="SAM" id="MobiDB-lite"/>
    </source>
</evidence>
<dbReference type="Proteomes" id="UP000001116">
    <property type="component" value="Chromosome"/>
</dbReference>
<dbReference type="AlphaFoldDB" id="A6W8S7"/>
<accession>A6W8S7</accession>
<feature type="compositionally biased region" description="Low complexity" evidence="1">
    <location>
        <begin position="29"/>
        <end position="39"/>
    </location>
</feature>
<keyword evidence="3" id="KW-1185">Reference proteome</keyword>
<sequence length="254" mass="27671">MKTPTERLHAALSSVLTDWDHALEPLPTPSAGKAPGPAGSKPPLPTSSLSVRAEVFEFLASWRRYLADRFADTPASWDVPPLARWFLHHADELATDQVILDELDRPVSGLVALAKELHDAANPPVPAGPALGDCPVCHETVRWVPLRAVACCGGCGVCRPWEEWKSILGVELATSSPVPSALVISFVGQEYHRTITKEQLWQWASRADGGPSGRSATGVHRHGKNAQGQTLYSLQEVKAWCDKLWKEGPRERAS</sequence>
<dbReference type="OrthoDB" id="141712at2"/>
<proteinExistence type="predicted"/>
<evidence type="ECO:0000313" key="3">
    <source>
        <dbReference type="Proteomes" id="UP000001116"/>
    </source>
</evidence>
<organism evidence="2 3">
    <name type="scientific">Kineococcus radiotolerans (strain ATCC BAA-149 / DSM 14245 / SRS30216)</name>
    <dbReference type="NCBI Taxonomy" id="266940"/>
    <lineage>
        <taxon>Bacteria</taxon>
        <taxon>Bacillati</taxon>
        <taxon>Actinomycetota</taxon>
        <taxon>Actinomycetes</taxon>
        <taxon>Kineosporiales</taxon>
        <taxon>Kineosporiaceae</taxon>
        <taxon>Kineococcus</taxon>
    </lineage>
</organism>
<dbReference type="STRING" id="266940.Krad_1730"/>
<dbReference type="EMBL" id="CP000750">
    <property type="protein sequence ID" value="ABS03216.1"/>
    <property type="molecule type" value="Genomic_DNA"/>
</dbReference>
<evidence type="ECO:0000313" key="2">
    <source>
        <dbReference type="EMBL" id="ABS03216.1"/>
    </source>
</evidence>
<dbReference type="RefSeq" id="WP_011981645.1">
    <property type="nucleotide sequence ID" value="NC_009664.2"/>
</dbReference>
<feature type="region of interest" description="Disordered" evidence="1">
    <location>
        <begin position="24"/>
        <end position="46"/>
    </location>
</feature>
<dbReference type="KEGG" id="kra:Krad_1730"/>
<gene>
    <name evidence="2" type="ordered locus">Krad_1730</name>
</gene>